<reference evidence="2 3" key="1">
    <citation type="submission" date="2024-02" db="EMBL/GenBank/DDBJ databases">
        <title>A nitrogen-fixing paenibacillus bacterium.</title>
        <authorList>
            <person name="Zhang W.L."/>
            <person name="Chen S.F."/>
        </authorList>
    </citation>
    <scope>NUCLEOTIDE SEQUENCE [LARGE SCALE GENOMIC DNA]</scope>
    <source>
        <strain evidence="2 3">M1</strain>
    </source>
</reference>
<feature type="domain" description="DinB-like" evidence="1">
    <location>
        <begin position="4"/>
        <end position="75"/>
    </location>
</feature>
<organism evidence="2 3">
    <name type="scientific">Paenibacillus haidiansis</name>
    <dbReference type="NCBI Taxonomy" id="1574488"/>
    <lineage>
        <taxon>Bacteria</taxon>
        <taxon>Bacillati</taxon>
        <taxon>Bacillota</taxon>
        <taxon>Bacilli</taxon>
        <taxon>Bacillales</taxon>
        <taxon>Paenibacillaceae</taxon>
        <taxon>Paenibacillus</taxon>
    </lineage>
</organism>
<gene>
    <name evidence="2" type="ORF">V3851_22290</name>
</gene>
<comment type="caution">
    <text evidence="2">The sequence shown here is derived from an EMBL/GenBank/DDBJ whole genome shotgun (WGS) entry which is preliminary data.</text>
</comment>
<sequence>MIDVVPEGFNNSIRWNLGHILVAWDYGIFPKINEPLKAPKLWPRNDPYRSGQTDPVRNKLGGVDTLWRTRIGRTADRIVFSISTE</sequence>
<evidence type="ECO:0000313" key="2">
    <source>
        <dbReference type="EMBL" id="MEF2968555.1"/>
    </source>
</evidence>
<proteinExistence type="predicted"/>
<dbReference type="Proteomes" id="UP001306950">
    <property type="component" value="Unassembled WGS sequence"/>
</dbReference>
<dbReference type="InterPro" id="IPR024775">
    <property type="entry name" value="DinB-like"/>
</dbReference>
<dbReference type="EMBL" id="JAZHPZ010000016">
    <property type="protein sequence ID" value="MEF2968555.1"/>
    <property type="molecule type" value="Genomic_DNA"/>
</dbReference>
<evidence type="ECO:0000259" key="1">
    <source>
        <dbReference type="Pfam" id="PF12867"/>
    </source>
</evidence>
<dbReference type="Pfam" id="PF12867">
    <property type="entry name" value="DinB_2"/>
    <property type="match status" value="1"/>
</dbReference>
<accession>A0ABU7VXR5</accession>
<keyword evidence="3" id="KW-1185">Reference proteome</keyword>
<evidence type="ECO:0000313" key="3">
    <source>
        <dbReference type="Proteomes" id="UP001306950"/>
    </source>
</evidence>
<dbReference type="RefSeq" id="WP_331848802.1">
    <property type="nucleotide sequence ID" value="NZ_JAZHPZ010000016.1"/>
</dbReference>
<protein>
    <submittedName>
        <fullName evidence="2">DinB family protein</fullName>
    </submittedName>
</protein>
<name>A0ABU7VXR5_9BACL</name>